<gene>
    <name evidence="1" type="ORF">K469DRAFT_790093</name>
</gene>
<accession>A0A6A6DRH0</accession>
<evidence type="ECO:0000313" key="1">
    <source>
        <dbReference type="EMBL" id="KAF2182164.1"/>
    </source>
</evidence>
<protein>
    <recommendedName>
        <fullName evidence="3">DDE-1 domain-containing protein</fullName>
    </recommendedName>
</protein>
<name>A0A6A6DRH0_9PEZI</name>
<evidence type="ECO:0000313" key="2">
    <source>
        <dbReference type="Proteomes" id="UP000800200"/>
    </source>
</evidence>
<dbReference type="OrthoDB" id="5425161at2759"/>
<dbReference type="Proteomes" id="UP000800200">
    <property type="component" value="Unassembled WGS sequence"/>
</dbReference>
<dbReference type="EMBL" id="ML994649">
    <property type="protein sequence ID" value="KAF2182164.1"/>
    <property type="molecule type" value="Genomic_DNA"/>
</dbReference>
<organism evidence="1 2">
    <name type="scientific">Zopfia rhizophila CBS 207.26</name>
    <dbReference type="NCBI Taxonomy" id="1314779"/>
    <lineage>
        <taxon>Eukaryota</taxon>
        <taxon>Fungi</taxon>
        <taxon>Dikarya</taxon>
        <taxon>Ascomycota</taxon>
        <taxon>Pezizomycotina</taxon>
        <taxon>Dothideomycetes</taxon>
        <taxon>Dothideomycetes incertae sedis</taxon>
        <taxon>Zopfiaceae</taxon>
        <taxon>Zopfia</taxon>
    </lineage>
</organism>
<evidence type="ECO:0008006" key="3">
    <source>
        <dbReference type="Google" id="ProtNLM"/>
    </source>
</evidence>
<proteinExistence type="predicted"/>
<reference evidence="1" key="1">
    <citation type="journal article" date="2020" name="Stud. Mycol.">
        <title>101 Dothideomycetes genomes: a test case for predicting lifestyles and emergence of pathogens.</title>
        <authorList>
            <person name="Haridas S."/>
            <person name="Albert R."/>
            <person name="Binder M."/>
            <person name="Bloem J."/>
            <person name="Labutti K."/>
            <person name="Salamov A."/>
            <person name="Andreopoulos B."/>
            <person name="Baker S."/>
            <person name="Barry K."/>
            <person name="Bills G."/>
            <person name="Bluhm B."/>
            <person name="Cannon C."/>
            <person name="Castanera R."/>
            <person name="Culley D."/>
            <person name="Daum C."/>
            <person name="Ezra D."/>
            <person name="Gonzalez J."/>
            <person name="Henrissat B."/>
            <person name="Kuo A."/>
            <person name="Liang C."/>
            <person name="Lipzen A."/>
            <person name="Lutzoni F."/>
            <person name="Magnuson J."/>
            <person name="Mondo S."/>
            <person name="Nolan M."/>
            <person name="Ohm R."/>
            <person name="Pangilinan J."/>
            <person name="Park H.-J."/>
            <person name="Ramirez L."/>
            <person name="Alfaro M."/>
            <person name="Sun H."/>
            <person name="Tritt A."/>
            <person name="Yoshinaga Y."/>
            <person name="Zwiers L.-H."/>
            <person name="Turgeon B."/>
            <person name="Goodwin S."/>
            <person name="Spatafora J."/>
            <person name="Crous P."/>
            <person name="Grigoriev I."/>
        </authorList>
    </citation>
    <scope>NUCLEOTIDE SEQUENCE</scope>
    <source>
        <strain evidence="1">CBS 207.26</strain>
    </source>
</reference>
<dbReference type="AlphaFoldDB" id="A0A6A6DRH0"/>
<sequence>MDFHRLLLLSLQVSKFNTPKLIPQLIVLQHFNEYTRPHIIGIYRLLILDGHDSYVSLSFIQACEEVNIIPLYLSSHTTHVL</sequence>
<keyword evidence="2" id="KW-1185">Reference proteome</keyword>